<dbReference type="AlphaFoldDB" id="A0A0N7HXY9"/>
<sequence>MRLPNLILLLLILGFKNNIFSQTDIPEGFQLVYLQDFESPQAVRDFEMTDSKAWRISETDIGRSFELFGKSDYKASVRSPFNIAIIKDLIVGDFILEADLNQTGKEYGHRDLCLFFGVNNPTNFYYTHIASVADDHANNIFLVNDEPRVKIATKTTKTNDWGTTESWHKVRVERYTASGSIKVYFDNMKIPIMEAVDIHFLEGMIGIGSFDDTGKFDNIKIWSNKVIDKNVGFFR</sequence>
<dbReference type="KEGG" id="ahz:APS56_00835"/>
<accession>A0A0N7HXY9</accession>
<organism evidence="1 2">
    <name type="scientific">Pseudalgibacter alginicilyticus</name>
    <dbReference type="NCBI Taxonomy" id="1736674"/>
    <lineage>
        <taxon>Bacteria</taxon>
        <taxon>Pseudomonadati</taxon>
        <taxon>Bacteroidota</taxon>
        <taxon>Flavobacteriia</taxon>
        <taxon>Flavobacteriales</taxon>
        <taxon>Flavobacteriaceae</taxon>
        <taxon>Pseudalgibacter</taxon>
    </lineage>
</organism>
<dbReference type="Proteomes" id="UP000057981">
    <property type="component" value="Chromosome"/>
</dbReference>
<proteinExistence type="predicted"/>
<dbReference type="STRING" id="1736674.APS56_00835"/>
<evidence type="ECO:0000313" key="2">
    <source>
        <dbReference type="Proteomes" id="UP000057981"/>
    </source>
</evidence>
<gene>
    <name evidence="1" type="ORF">APS56_00835</name>
</gene>
<evidence type="ECO:0008006" key="3">
    <source>
        <dbReference type="Google" id="ProtNLM"/>
    </source>
</evidence>
<reference evidence="1 2" key="1">
    <citation type="submission" date="2015-10" db="EMBL/GenBank/DDBJ databases">
        <authorList>
            <person name="Gilbert D.G."/>
        </authorList>
    </citation>
    <scope>NUCLEOTIDE SEQUENCE [LARGE SCALE GENOMIC DNA]</scope>
    <source>
        <strain evidence="2">HZ-22</strain>
    </source>
</reference>
<protein>
    <recommendedName>
        <fullName evidence="3">3-keto-disaccharide hydrolase domain-containing protein</fullName>
    </recommendedName>
</protein>
<evidence type="ECO:0000313" key="1">
    <source>
        <dbReference type="EMBL" id="ALJ03782.1"/>
    </source>
</evidence>
<dbReference type="RefSeq" id="WP_054723878.1">
    <property type="nucleotide sequence ID" value="NZ_CP012898.1"/>
</dbReference>
<dbReference type="OrthoDB" id="9770043at2"/>
<dbReference type="EMBL" id="CP012898">
    <property type="protein sequence ID" value="ALJ03782.1"/>
    <property type="molecule type" value="Genomic_DNA"/>
</dbReference>
<name>A0A0N7HXY9_9FLAO</name>
<dbReference type="Gene3D" id="2.60.120.560">
    <property type="entry name" value="Exo-inulinase, domain 1"/>
    <property type="match status" value="1"/>
</dbReference>
<keyword evidence="2" id="KW-1185">Reference proteome</keyword>